<name>A0A7I8VJR0_9ANNE</name>
<dbReference type="InterPro" id="IPR035897">
    <property type="entry name" value="Toll_tir_struct_dom_sf"/>
</dbReference>
<feature type="domain" description="TIR" evidence="1">
    <location>
        <begin position="242"/>
        <end position="370"/>
    </location>
</feature>
<accession>A0A7I8VJR0</accession>
<dbReference type="Gene3D" id="3.40.50.450">
    <property type="match status" value="1"/>
</dbReference>
<evidence type="ECO:0000259" key="1">
    <source>
        <dbReference type="PROSITE" id="PS50104"/>
    </source>
</evidence>
<dbReference type="OrthoDB" id="10062307at2759"/>
<proteinExistence type="predicted"/>
<dbReference type="Pfam" id="PF13676">
    <property type="entry name" value="TIR_2"/>
    <property type="match status" value="1"/>
</dbReference>
<dbReference type="Gene3D" id="3.40.50.10140">
    <property type="entry name" value="Toll/interleukin-1 receptor homology (TIR) domain"/>
    <property type="match status" value="1"/>
</dbReference>
<organism evidence="2 3">
    <name type="scientific">Dimorphilus gyrociliatus</name>
    <dbReference type="NCBI Taxonomy" id="2664684"/>
    <lineage>
        <taxon>Eukaryota</taxon>
        <taxon>Metazoa</taxon>
        <taxon>Spiralia</taxon>
        <taxon>Lophotrochozoa</taxon>
        <taxon>Annelida</taxon>
        <taxon>Polychaeta</taxon>
        <taxon>Polychaeta incertae sedis</taxon>
        <taxon>Dinophilidae</taxon>
        <taxon>Dimorphilus</taxon>
    </lineage>
</organism>
<protein>
    <submittedName>
        <fullName evidence="2">DgyrCDS5383</fullName>
    </submittedName>
</protein>
<dbReference type="AlphaFoldDB" id="A0A7I8VJR0"/>
<dbReference type="PROSITE" id="PS50104">
    <property type="entry name" value="TIR"/>
    <property type="match status" value="1"/>
</dbReference>
<dbReference type="SUPFAM" id="SSF101447">
    <property type="entry name" value="Formin homology 2 domain (FH2 domain)"/>
    <property type="match status" value="1"/>
</dbReference>
<dbReference type="PANTHER" id="PTHR47508">
    <property type="entry name" value="SAM DOMAIN-CONTAINING PROTEIN-RELATED"/>
    <property type="match status" value="1"/>
</dbReference>
<dbReference type="PANTHER" id="PTHR47508:SF1">
    <property type="entry name" value="NON-SPECIFIC SERINE_THREONINE PROTEIN KINASE"/>
    <property type="match status" value="1"/>
</dbReference>
<dbReference type="InterPro" id="IPR000157">
    <property type="entry name" value="TIR_dom"/>
</dbReference>
<evidence type="ECO:0000313" key="3">
    <source>
        <dbReference type="Proteomes" id="UP000549394"/>
    </source>
</evidence>
<evidence type="ECO:0000313" key="2">
    <source>
        <dbReference type="EMBL" id="CAD5116506.1"/>
    </source>
</evidence>
<gene>
    <name evidence="2" type="ORF">DGYR_LOCUS5129</name>
</gene>
<keyword evidence="3" id="KW-1185">Reference proteome</keyword>
<sequence length="869" mass="97763">MTSFDSLKATTRFKRTFKERTKLVAEAPSTSPKKVCLTQCSSSMNGDEDCSTTRPSRTEIYAIELTTEACGSSCKRKLGVMKLPTDSSLSCARTKIVVLIRYLPASFIFLTKDGYPITKDDENQFTCSDICDERNLIKIQKNFEKPRIGVQDVKNNDFGFIFIDHTCGLSALRTAIQTELKVPENFRFKDSNNWLVIKEHEAKLVVLDVLQGAVVKITEVKKRPLPPPPPPPPPPIQAAGDDYKDILISYVRQEAAEFALLLKSALIRKFVTVYLDVHEIKPGIDWQDSLNNAVTHCQLFVPLITKNYGETQWTNREVKLADVLRKPILPVTFLTHWPPQPLAIQFASTQYVTYRPDLNIKGTADTQSVYSEVLSPNSQENANTIENTKWHPEHVEFVADEIGKFLRDSNNDNSKKLKTSLARQPSKLKSYPKTSKLPIDIGYQVRGNKEGNPLVVISLHPAKNSFGQKIAKLVEDVCVDVWLSTSCESLADEPTLPENVSPKLRNSEFFSPTPEASLKRSSIFQDKANEAGCIILLLSKEFIASNISKSHLYYCEHRKRLIPIICDDFEMPAWTNRLINSRLIIDARTKNFEETLKYNIRKALHTSARFCWADDVEEEKISTASNLIKKLMPTGFSVYVTGSKLINNEETRNICKLIGQHLAALENVHIVTGGFKGVGDVVARSAFDERNDVVDDEKHIWHILPRKDDYKYSDVADQNEDGTFEMVEYGNTVFSGDSVKEREIITSRVFDICILIGGGPELAKEIDHFVWSEKVVLPIRKTGGAADGKYDISPKIFDLPVAVSLEDWSVLLDDQASPERIGKAVAKITMDLKKQHAVEAPSQYATTPFETPVGMKKGFLFKQNTLEQS</sequence>
<comment type="caution">
    <text evidence="2">The sequence shown here is derived from an EMBL/GenBank/DDBJ whole genome shotgun (WGS) entry which is preliminary data.</text>
</comment>
<dbReference type="EMBL" id="CAJFCJ010000006">
    <property type="protein sequence ID" value="CAD5116506.1"/>
    <property type="molecule type" value="Genomic_DNA"/>
</dbReference>
<dbReference type="GO" id="GO:0007165">
    <property type="term" value="P:signal transduction"/>
    <property type="evidence" value="ECO:0007669"/>
    <property type="project" value="InterPro"/>
</dbReference>
<dbReference type="SUPFAM" id="SSF52200">
    <property type="entry name" value="Toll/Interleukin receptor TIR domain"/>
    <property type="match status" value="1"/>
</dbReference>
<dbReference type="Proteomes" id="UP000549394">
    <property type="component" value="Unassembled WGS sequence"/>
</dbReference>
<reference evidence="2 3" key="1">
    <citation type="submission" date="2020-08" db="EMBL/GenBank/DDBJ databases">
        <authorList>
            <person name="Hejnol A."/>
        </authorList>
    </citation>
    <scope>NUCLEOTIDE SEQUENCE [LARGE SCALE GENOMIC DNA]</scope>
</reference>